<dbReference type="Proteomes" id="UP001283361">
    <property type="component" value="Unassembled WGS sequence"/>
</dbReference>
<accession>A0AAE1DFP8</accession>
<proteinExistence type="predicted"/>
<reference evidence="1" key="1">
    <citation type="journal article" date="2023" name="G3 (Bethesda)">
        <title>A reference genome for the long-term kleptoplast-retaining sea slug Elysia crispata morphotype clarki.</title>
        <authorList>
            <person name="Eastman K.E."/>
            <person name="Pendleton A.L."/>
            <person name="Shaikh M.A."/>
            <person name="Suttiyut T."/>
            <person name="Ogas R."/>
            <person name="Tomko P."/>
            <person name="Gavelis G."/>
            <person name="Widhalm J.R."/>
            <person name="Wisecaver J.H."/>
        </authorList>
    </citation>
    <scope>NUCLEOTIDE SEQUENCE</scope>
    <source>
        <strain evidence="1">ECLA1</strain>
    </source>
</reference>
<organism evidence="1 2">
    <name type="scientific">Elysia crispata</name>
    <name type="common">lettuce slug</name>
    <dbReference type="NCBI Taxonomy" id="231223"/>
    <lineage>
        <taxon>Eukaryota</taxon>
        <taxon>Metazoa</taxon>
        <taxon>Spiralia</taxon>
        <taxon>Lophotrochozoa</taxon>
        <taxon>Mollusca</taxon>
        <taxon>Gastropoda</taxon>
        <taxon>Heterobranchia</taxon>
        <taxon>Euthyneura</taxon>
        <taxon>Panpulmonata</taxon>
        <taxon>Sacoglossa</taxon>
        <taxon>Placobranchoidea</taxon>
        <taxon>Plakobranchidae</taxon>
        <taxon>Elysia</taxon>
    </lineage>
</organism>
<protein>
    <submittedName>
        <fullName evidence="1">Uncharacterized protein</fullName>
    </submittedName>
</protein>
<keyword evidence="2" id="KW-1185">Reference proteome</keyword>
<gene>
    <name evidence="1" type="ORF">RRG08_052901</name>
</gene>
<evidence type="ECO:0000313" key="1">
    <source>
        <dbReference type="EMBL" id="KAK3767758.1"/>
    </source>
</evidence>
<dbReference type="AlphaFoldDB" id="A0AAE1DFP8"/>
<comment type="caution">
    <text evidence="1">The sequence shown here is derived from an EMBL/GenBank/DDBJ whole genome shotgun (WGS) entry which is preliminary data.</text>
</comment>
<evidence type="ECO:0000313" key="2">
    <source>
        <dbReference type="Proteomes" id="UP001283361"/>
    </source>
</evidence>
<sequence>MHSWEGGTLDLLHDVTQEGVAQLLLPNQHIGGSKRTNKSTKDLRFMVWCYNTVNPIYSMKYGTEAYNIASTLFLSFKVAMTNPKQTPRCVSVTKLRKH</sequence>
<name>A0AAE1DFP8_9GAST</name>
<dbReference type="EMBL" id="JAWDGP010004109">
    <property type="protein sequence ID" value="KAK3767758.1"/>
    <property type="molecule type" value="Genomic_DNA"/>
</dbReference>